<dbReference type="OrthoDB" id="2521613at2"/>
<name>E3BN20_9VIBR</name>
<dbReference type="InterPro" id="IPR036890">
    <property type="entry name" value="HATPase_C_sf"/>
</dbReference>
<dbReference type="SUPFAM" id="SSF47384">
    <property type="entry name" value="Homodimeric domain of signal transducing histidine kinase"/>
    <property type="match status" value="1"/>
</dbReference>
<accession>E3BN20</accession>
<evidence type="ECO:0000256" key="1">
    <source>
        <dbReference type="ARBA" id="ARBA00000085"/>
    </source>
</evidence>
<comment type="catalytic activity">
    <reaction evidence="1">
        <text>ATP + protein L-histidine = ADP + protein N-phospho-L-histidine.</text>
        <dbReference type="EC" id="2.7.13.3"/>
    </reaction>
</comment>
<dbReference type="EMBL" id="AEIU01000091">
    <property type="protein sequence ID" value="EFP95646.1"/>
    <property type="molecule type" value="Genomic_DNA"/>
</dbReference>
<dbReference type="InterPro" id="IPR036097">
    <property type="entry name" value="HisK_dim/P_sf"/>
</dbReference>
<keyword evidence="4" id="KW-0808">Transferase</keyword>
<dbReference type="SMART" id="SM00387">
    <property type="entry name" value="HATPase_c"/>
    <property type="match status" value="1"/>
</dbReference>
<keyword evidence="4" id="KW-0418">Kinase</keyword>
<organism evidence="4 5">
    <name type="scientific">Vibrio caribbeanicus ATCC BAA-2122</name>
    <dbReference type="NCBI Taxonomy" id="796620"/>
    <lineage>
        <taxon>Bacteria</taxon>
        <taxon>Pseudomonadati</taxon>
        <taxon>Pseudomonadota</taxon>
        <taxon>Gammaproteobacteria</taxon>
        <taxon>Vibrionales</taxon>
        <taxon>Vibrionaceae</taxon>
        <taxon>Vibrio</taxon>
    </lineage>
</organism>
<evidence type="ECO:0000313" key="4">
    <source>
        <dbReference type="EMBL" id="EFP95646.1"/>
    </source>
</evidence>
<dbReference type="STRING" id="796620.VIBC2010_11171"/>
<proteinExistence type="predicted"/>
<dbReference type="Gene3D" id="3.30.565.10">
    <property type="entry name" value="Histidine kinase-like ATPase, C-terminal domain"/>
    <property type="match status" value="1"/>
</dbReference>
<evidence type="ECO:0000313" key="5">
    <source>
        <dbReference type="Proteomes" id="UP000002943"/>
    </source>
</evidence>
<dbReference type="Proteomes" id="UP000002943">
    <property type="component" value="Unassembled WGS sequence"/>
</dbReference>
<dbReference type="Gene3D" id="1.10.287.130">
    <property type="match status" value="1"/>
</dbReference>
<dbReference type="RefSeq" id="WP_009602530.1">
    <property type="nucleotide sequence ID" value="NZ_AEIU01000091.1"/>
</dbReference>
<dbReference type="SUPFAM" id="SSF55874">
    <property type="entry name" value="ATPase domain of HSP90 chaperone/DNA topoisomerase II/histidine kinase"/>
    <property type="match status" value="1"/>
</dbReference>
<dbReference type="eggNOG" id="COG4191">
    <property type="taxonomic scope" value="Bacteria"/>
</dbReference>
<dbReference type="Pfam" id="PF02518">
    <property type="entry name" value="HATPase_c"/>
    <property type="match status" value="1"/>
</dbReference>
<keyword evidence="5" id="KW-1185">Reference proteome</keyword>
<dbReference type="PRINTS" id="PR00344">
    <property type="entry name" value="BCTRLSENSOR"/>
</dbReference>
<sequence length="303" mass="34008">MPPKNYKQAYQRERIARQEAERLLTEKTRELYDNVVLLEGTLHELKRSQTKLIHAEKMSALTGMVVGIAHELNTPLGISVTSLSLLREQFTVLEKKFTDQTITPGDLARFLEVSGDCIKMTSDNIERSVSLVNKLKQVDKKMSIEQPSNINLKVLLEDSVTLLTAILSEKAIEVNVHCDDSLELWVPKMSLQYVIEELINNCALHAFQSHGNKNNYTITIKVQVIDHHTEIIIEDNGVGISPDDLNKVFQPFYTTLRSRGGTGLGMYMVYNICTRKLAGGVNVKSEVGKGTQITLMIGQEADH</sequence>
<dbReference type="EC" id="2.7.13.3" evidence="2"/>
<dbReference type="PROSITE" id="PS50109">
    <property type="entry name" value="HIS_KIN"/>
    <property type="match status" value="1"/>
</dbReference>
<dbReference type="PANTHER" id="PTHR43065:SF42">
    <property type="entry name" value="TWO-COMPONENT SENSOR PPRA"/>
    <property type="match status" value="1"/>
</dbReference>
<evidence type="ECO:0000259" key="3">
    <source>
        <dbReference type="PROSITE" id="PS50109"/>
    </source>
</evidence>
<gene>
    <name evidence="4" type="ORF">VIBC2010_11171</name>
</gene>
<protein>
    <recommendedName>
        <fullName evidence="2">histidine kinase</fullName>
        <ecNumber evidence="2">2.7.13.3</ecNumber>
    </recommendedName>
</protein>
<dbReference type="GO" id="GO:0000155">
    <property type="term" value="F:phosphorelay sensor kinase activity"/>
    <property type="evidence" value="ECO:0007669"/>
    <property type="project" value="InterPro"/>
</dbReference>
<comment type="caution">
    <text evidence="4">The sequence shown here is derived from an EMBL/GenBank/DDBJ whole genome shotgun (WGS) entry which is preliminary data.</text>
</comment>
<dbReference type="InterPro" id="IPR004358">
    <property type="entry name" value="Sig_transdc_His_kin-like_C"/>
</dbReference>
<dbReference type="InterPro" id="IPR005467">
    <property type="entry name" value="His_kinase_dom"/>
</dbReference>
<evidence type="ECO:0000256" key="2">
    <source>
        <dbReference type="ARBA" id="ARBA00012438"/>
    </source>
</evidence>
<feature type="domain" description="Histidine kinase" evidence="3">
    <location>
        <begin position="67"/>
        <end position="301"/>
    </location>
</feature>
<dbReference type="CDD" id="cd00075">
    <property type="entry name" value="HATPase"/>
    <property type="match status" value="1"/>
</dbReference>
<dbReference type="InterPro" id="IPR003594">
    <property type="entry name" value="HATPase_dom"/>
</dbReference>
<dbReference type="AlphaFoldDB" id="E3BN20"/>
<reference evidence="4 5" key="1">
    <citation type="journal article" date="2012" name="Int. J. Syst. Evol. Microbiol.">
        <title>Vibrio caribbeanicus sp. nov., isolated from the marine sponge Scleritoderma cyanea.</title>
        <authorList>
            <person name="Hoffmann M."/>
            <person name="Monday S.R."/>
            <person name="Allard M.W."/>
            <person name="Strain E.A."/>
            <person name="Whittaker P."/>
            <person name="Naum M."/>
            <person name="McCarthy P.J."/>
            <person name="Lopez J.V."/>
            <person name="Fischer M."/>
            <person name="Brown E.W."/>
        </authorList>
    </citation>
    <scope>NUCLEOTIDE SEQUENCE [LARGE SCALE GENOMIC DNA]</scope>
    <source>
        <strain evidence="4 5">ATCC BAA-2122</strain>
    </source>
</reference>
<dbReference type="PANTHER" id="PTHR43065">
    <property type="entry name" value="SENSOR HISTIDINE KINASE"/>
    <property type="match status" value="1"/>
</dbReference>